<name>A0A6G1G745_9PEZI</name>
<proteinExistence type="predicted"/>
<dbReference type="GeneID" id="54415610"/>
<reference evidence="3" key="2">
    <citation type="submission" date="2020-04" db="EMBL/GenBank/DDBJ databases">
        <authorList>
            <consortium name="NCBI Genome Project"/>
        </authorList>
    </citation>
    <scope>NUCLEOTIDE SEQUENCE</scope>
    <source>
        <strain evidence="3">CBS 781.70</strain>
    </source>
</reference>
<organism evidence="1">
    <name type="scientific">Eremomyces bilateralis CBS 781.70</name>
    <dbReference type="NCBI Taxonomy" id="1392243"/>
    <lineage>
        <taxon>Eukaryota</taxon>
        <taxon>Fungi</taxon>
        <taxon>Dikarya</taxon>
        <taxon>Ascomycota</taxon>
        <taxon>Pezizomycotina</taxon>
        <taxon>Dothideomycetes</taxon>
        <taxon>Dothideomycetes incertae sedis</taxon>
        <taxon>Eremomycetales</taxon>
        <taxon>Eremomycetaceae</taxon>
        <taxon>Eremomyces</taxon>
    </lineage>
</organism>
<protein>
    <submittedName>
        <fullName evidence="1 3">Uncharacterized protein</fullName>
    </submittedName>
</protein>
<dbReference type="RefSeq" id="XP_033535499.1">
    <property type="nucleotide sequence ID" value="XM_033675040.1"/>
</dbReference>
<evidence type="ECO:0000313" key="1">
    <source>
        <dbReference type="EMBL" id="KAF1813868.1"/>
    </source>
</evidence>
<sequence length="103" mass="11590">MEEYFYSPDLRHKISRHIRHSIGQHDKSYSPLSHEALLLRDTRLRVTCAVDSTHATSRDGPFTELESGSCGQGGYFDLVPNNRRSPAPRILAPFAVDGAKSHR</sequence>
<evidence type="ECO:0000313" key="2">
    <source>
        <dbReference type="Proteomes" id="UP000504638"/>
    </source>
</evidence>
<dbReference type="EMBL" id="ML975154">
    <property type="protein sequence ID" value="KAF1813868.1"/>
    <property type="molecule type" value="Genomic_DNA"/>
</dbReference>
<gene>
    <name evidence="1 3" type="ORF">P152DRAFT_295212</name>
</gene>
<dbReference type="AlphaFoldDB" id="A0A6G1G745"/>
<reference evidence="1 3" key="1">
    <citation type="submission" date="2020-01" db="EMBL/GenBank/DDBJ databases">
        <authorList>
            <consortium name="DOE Joint Genome Institute"/>
            <person name="Haridas S."/>
            <person name="Albert R."/>
            <person name="Binder M."/>
            <person name="Bloem J."/>
            <person name="Labutti K."/>
            <person name="Salamov A."/>
            <person name="Andreopoulos B."/>
            <person name="Baker S.E."/>
            <person name="Barry K."/>
            <person name="Bills G."/>
            <person name="Bluhm B.H."/>
            <person name="Cannon C."/>
            <person name="Castanera R."/>
            <person name="Culley D.E."/>
            <person name="Daum C."/>
            <person name="Ezra D."/>
            <person name="Gonzalez J.B."/>
            <person name="Henrissat B."/>
            <person name="Kuo A."/>
            <person name="Liang C."/>
            <person name="Lipzen A."/>
            <person name="Lutzoni F."/>
            <person name="Magnuson J."/>
            <person name="Mondo S."/>
            <person name="Nolan M."/>
            <person name="Ohm R."/>
            <person name="Pangilinan J."/>
            <person name="Park H.-J."/>
            <person name="Ramirez L."/>
            <person name="Alfaro M."/>
            <person name="Sun H."/>
            <person name="Tritt A."/>
            <person name="Yoshinaga Y."/>
            <person name="Zwiers L.-H."/>
            <person name="Turgeon B.G."/>
            <person name="Goodwin S.B."/>
            <person name="Spatafora J.W."/>
            <person name="Crous P.W."/>
            <person name="Grigoriev I.V."/>
        </authorList>
    </citation>
    <scope>NUCLEOTIDE SEQUENCE</scope>
    <source>
        <strain evidence="1 3">CBS 781.70</strain>
    </source>
</reference>
<reference evidence="3" key="3">
    <citation type="submission" date="2025-04" db="UniProtKB">
        <authorList>
            <consortium name="RefSeq"/>
        </authorList>
    </citation>
    <scope>IDENTIFICATION</scope>
    <source>
        <strain evidence="3">CBS 781.70</strain>
    </source>
</reference>
<accession>A0A6G1G745</accession>
<dbReference type="Proteomes" id="UP000504638">
    <property type="component" value="Unplaced"/>
</dbReference>
<evidence type="ECO:0000313" key="3">
    <source>
        <dbReference type="RefSeq" id="XP_033535499.1"/>
    </source>
</evidence>
<keyword evidence="2" id="KW-1185">Reference proteome</keyword>